<dbReference type="InterPro" id="IPR013083">
    <property type="entry name" value="Znf_RING/FYVE/PHD"/>
</dbReference>
<feature type="compositionally biased region" description="Low complexity" evidence="4">
    <location>
        <begin position="79"/>
        <end position="102"/>
    </location>
</feature>
<evidence type="ECO:0000256" key="2">
    <source>
        <dbReference type="ARBA" id="ARBA00022771"/>
    </source>
</evidence>
<keyword evidence="6" id="KW-1185">Reference proteome</keyword>
<keyword evidence="2" id="KW-0863">Zinc-finger</keyword>
<name>A0ABQ7H353_DUNSA</name>
<protein>
    <recommendedName>
        <fullName evidence="7">RING-type domain-containing protein</fullName>
    </recommendedName>
</protein>
<evidence type="ECO:0000313" key="5">
    <source>
        <dbReference type="EMBL" id="KAF5841287.1"/>
    </source>
</evidence>
<sequence length="233" mass="25205">MVCLIRCSLELCCCKRLLAPIIQIQYMVQKCCMVGKQRDASMMRFISCASTLLLLQVPLCPHYPNPIYSAERCMIGGSSPPSNPAPGAASPFPAMPSFPQSQTESPGPPSSHDAQSRRARQTWHSAQGEEPAVPQHQGRGSFANGVPGEEASSPSAPPLFSQHSHSDLTGAQADQSQGEEAQCVICLSAPRECGFLHGSSMHLCVCRDCKRMTPPGQHCPLCRQTIERVIDVF</sequence>
<keyword evidence="3" id="KW-0862">Zinc</keyword>
<evidence type="ECO:0000256" key="1">
    <source>
        <dbReference type="ARBA" id="ARBA00022723"/>
    </source>
</evidence>
<dbReference type="InterPro" id="IPR051652">
    <property type="entry name" value="MDM2_MDM4_MUL1"/>
</dbReference>
<dbReference type="Pfam" id="PF13920">
    <property type="entry name" value="zf-C3HC4_3"/>
    <property type="match status" value="1"/>
</dbReference>
<reference evidence="5" key="1">
    <citation type="submission" date="2017-08" db="EMBL/GenBank/DDBJ databases">
        <authorList>
            <person name="Polle J.E."/>
            <person name="Barry K."/>
            <person name="Cushman J."/>
            <person name="Schmutz J."/>
            <person name="Tran D."/>
            <person name="Hathwaick L.T."/>
            <person name="Yim W.C."/>
            <person name="Jenkins J."/>
            <person name="Mckie-Krisberg Z.M."/>
            <person name="Prochnik S."/>
            <person name="Lindquist E."/>
            <person name="Dockter R.B."/>
            <person name="Adam C."/>
            <person name="Molina H."/>
            <person name="Bunkerborg J."/>
            <person name="Jin E."/>
            <person name="Buchheim M."/>
            <person name="Magnuson J."/>
        </authorList>
    </citation>
    <scope>NUCLEOTIDE SEQUENCE</scope>
    <source>
        <strain evidence="5">CCAP 19/18</strain>
    </source>
</reference>
<gene>
    <name evidence="5" type="ORF">DUNSADRAFT_13560</name>
</gene>
<dbReference type="PANTHER" id="PTHR12183">
    <property type="entry name" value="MITOCHONDRIAL UBIQUITIN LIGASE ACTIVATOR OF NFKB 1"/>
    <property type="match status" value="1"/>
</dbReference>
<keyword evidence="1" id="KW-0479">Metal-binding</keyword>
<dbReference type="EMBL" id="MU069489">
    <property type="protein sequence ID" value="KAF5841287.1"/>
    <property type="molecule type" value="Genomic_DNA"/>
</dbReference>
<dbReference type="Gene3D" id="3.30.40.10">
    <property type="entry name" value="Zinc/RING finger domain, C3HC4 (zinc finger)"/>
    <property type="match status" value="1"/>
</dbReference>
<dbReference type="PANTHER" id="PTHR12183:SF37">
    <property type="entry name" value="PROTEIN MDM4"/>
    <property type="match status" value="1"/>
</dbReference>
<organism evidence="5 6">
    <name type="scientific">Dunaliella salina</name>
    <name type="common">Green alga</name>
    <name type="synonym">Protococcus salinus</name>
    <dbReference type="NCBI Taxonomy" id="3046"/>
    <lineage>
        <taxon>Eukaryota</taxon>
        <taxon>Viridiplantae</taxon>
        <taxon>Chlorophyta</taxon>
        <taxon>core chlorophytes</taxon>
        <taxon>Chlorophyceae</taxon>
        <taxon>CS clade</taxon>
        <taxon>Chlamydomonadales</taxon>
        <taxon>Dunaliellaceae</taxon>
        <taxon>Dunaliella</taxon>
    </lineage>
</organism>
<evidence type="ECO:0008006" key="7">
    <source>
        <dbReference type="Google" id="ProtNLM"/>
    </source>
</evidence>
<feature type="compositionally biased region" description="Polar residues" evidence="4">
    <location>
        <begin position="161"/>
        <end position="174"/>
    </location>
</feature>
<evidence type="ECO:0000256" key="4">
    <source>
        <dbReference type="SAM" id="MobiDB-lite"/>
    </source>
</evidence>
<comment type="caution">
    <text evidence="5">The sequence shown here is derived from an EMBL/GenBank/DDBJ whole genome shotgun (WGS) entry which is preliminary data.</text>
</comment>
<evidence type="ECO:0000256" key="3">
    <source>
        <dbReference type="ARBA" id="ARBA00022833"/>
    </source>
</evidence>
<evidence type="ECO:0000313" key="6">
    <source>
        <dbReference type="Proteomes" id="UP000815325"/>
    </source>
</evidence>
<accession>A0ABQ7H353</accession>
<proteinExistence type="predicted"/>
<dbReference type="Proteomes" id="UP000815325">
    <property type="component" value="Unassembled WGS sequence"/>
</dbReference>
<feature type="region of interest" description="Disordered" evidence="4">
    <location>
        <begin position="79"/>
        <end position="174"/>
    </location>
</feature>